<dbReference type="InterPro" id="IPR032157">
    <property type="entry name" value="PAC4"/>
</dbReference>
<accession>A0A854QMR3</accession>
<protein>
    <submittedName>
        <fullName evidence="1">Uncharacterized protein</fullName>
    </submittedName>
</protein>
<proteinExistence type="predicted"/>
<dbReference type="AlphaFoldDB" id="A0A854QMR3"/>
<gene>
    <name evidence="1" type="ORF">C361_00117</name>
</gene>
<dbReference type="PANTHER" id="PTHR33559">
    <property type="entry name" value="PROTEASOME ASSEMBLY CHAPERONE 4"/>
    <property type="match status" value="1"/>
</dbReference>
<sequence length="160" mass="17286">MSLQPQISTHHTSIPSPLPSSPSFNFHLTRMVNTLMIWVGTGLPTDTAGNSVGGAASMGSVEQVDNKLAGDWSVAMPSRGNIPVTATPLFRSGSTDIALPMSQRLAKKFPLNQIHLSLSLPPSLTNQTGQSIDPYASKMMLVMEKKLGKWIEEILSQERT</sequence>
<dbReference type="PANTHER" id="PTHR33559:SF1">
    <property type="entry name" value="PROTEASOME ASSEMBLY CHAPERONE 4"/>
    <property type="match status" value="1"/>
</dbReference>
<reference evidence="1 2" key="1">
    <citation type="submission" date="2017-06" db="EMBL/GenBank/DDBJ databases">
        <title>Global population genomics of the pathogenic fungus Cryptococcus neoformans var. grubii.</title>
        <authorList>
            <person name="Cuomo C."/>
            <person name="Litvintseva A."/>
            <person name="Chen Y."/>
            <person name="Young S."/>
            <person name="Zeng Q."/>
            <person name="Chapman S."/>
            <person name="Gujja S."/>
            <person name="Saif S."/>
            <person name="Birren B."/>
        </authorList>
    </citation>
    <scope>NUCLEOTIDE SEQUENCE [LARGE SCALE GENOMIC DNA]</scope>
    <source>
        <strain evidence="1 2">Tu259-1</strain>
    </source>
</reference>
<dbReference type="Pfam" id="PF16093">
    <property type="entry name" value="PAC4"/>
    <property type="match status" value="1"/>
</dbReference>
<dbReference type="GO" id="GO:0043248">
    <property type="term" value="P:proteasome assembly"/>
    <property type="evidence" value="ECO:0007669"/>
    <property type="project" value="InterPro"/>
</dbReference>
<dbReference type="Proteomes" id="UP000199727">
    <property type="component" value="Unassembled WGS sequence"/>
</dbReference>
<dbReference type="OrthoDB" id="368507at2759"/>
<evidence type="ECO:0000313" key="2">
    <source>
        <dbReference type="Proteomes" id="UP000199727"/>
    </source>
</evidence>
<organism evidence="1 2">
    <name type="scientific">Cryptococcus neoformans Tu259-1</name>
    <dbReference type="NCBI Taxonomy" id="1230072"/>
    <lineage>
        <taxon>Eukaryota</taxon>
        <taxon>Fungi</taxon>
        <taxon>Dikarya</taxon>
        <taxon>Basidiomycota</taxon>
        <taxon>Agaricomycotina</taxon>
        <taxon>Tremellomycetes</taxon>
        <taxon>Tremellales</taxon>
        <taxon>Cryptococcaceae</taxon>
        <taxon>Cryptococcus</taxon>
        <taxon>Cryptococcus neoformans species complex</taxon>
    </lineage>
</organism>
<evidence type="ECO:0000313" key="1">
    <source>
        <dbReference type="EMBL" id="OXG30284.1"/>
    </source>
</evidence>
<dbReference type="EMBL" id="AMKT01000005">
    <property type="protein sequence ID" value="OXG30284.1"/>
    <property type="molecule type" value="Genomic_DNA"/>
</dbReference>
<comment type="caution">
    <text evidence="1">The sequence shown here is derived from an EMBL/GenBank/DDBJ whole genome shotgun (WGS) entry which is preliminary data.</text>
</comment>
<name>A0A854QMR3_CRYNE</name>